<dbReference type="AlphaFoldDB" id="A0A858RBP0"/>
<name>A0A858RBP0_9PROT</name>
<dbReference type="EMBL" id="CP051775">
    <property type="protein sequence ID" value="QJE74513.1"/>
    <property type="molecule type" value="Genomic_DNA"/>
</dbReference>
<dbReference type="Gene3D" id="1.20.910.10">
    <property type="entry name" value="Heme oxygenase-like"/>
    <property type="match status" value="1"/>
</dbReference>
<gene>
    <name evidence="1" type="ORF">HHL28_16860</name>
</gene>
<protein>
    <submittedName>
        <fullName evidence="1">Biliverdin-producing heme oxygenase</fullName>
    </submittedName>
</protein>
<dbReference type="SUPFAM" id="SSF48613">
    <property type="entry name" value="Heme oxygenase-like"/>
    <property type="match status" value="1"/>
</dbReference>
<evidence type="ECO:0000313" key="1">
    <source>
        <dbReference type="EMBL" id="QJE74513.1"/>
    </source>
</evidence>
<proteinExistence type="predicted"/>
<dbReference type="KEGG" id="acru:HHL28_16860"/>
<dbReference type="InterPro" id="IPR016084">
    <property type="entry name" value="Haem_Oase-like_multi-hlx"/>
</dbReference>
<sequence>MADTTLSQRLRAATEVIHQQTESLPFAARLMAPDLDRDTYARTLARMLGVIGPLEAAVTEADRDGALGFLPLPQAGSIVADLFRLGWDEGRVGGLPLAPLPPGLDITPAAAGVAYLLDGSLLGGRVVARRLRDSLGPEVAGSLSFHADDPAASQQWQLCRAWLDGLPADWADGAEAGALSAFTALRDWMAGAP</sequence>
<dbReference type="Proteomes" id="UP000501891">
    <property type="component" value="Chromosome"/>
</dbReference>
<keyword evidence="2" id="KW-1185">Reference proteome</keyword>
<dbReference type="CDD" id="cd19166">
    <property type="entry name" value="HemeO-bac"/>
    <property type="match status" value="1"/>
</dbReference>
<reference evidence="1" key="1">
    <citation type="submission" date="2020-04" db="EMBL/GenBank/DDBJ databases">
        <title>A desert anoxygenic phototrophic bacterium fixes CO2 using RubisCO under aerobic conditions.</title>
        <authorList>
            <person name="Tang K."/>
        </authorList>
    </citation>
    <scope>NUCLEOTIDE SEQUENCE [LARGE SCALE GENOMIC DNA]</scope>
    <source>
        <strain evidence="1">MIMtkB3</strain>
    </source>
</reference>
<dbReference type="Pfam" id="PF01126">
    <property type="entry name" value="Heme_oxygenase"/>
    <property type="match status" value="1"/>
</dbReference>
<evidence type="ECO:0000313" key="2">
    <source>
        <dbReference type="Proteomes" id="UP000501891"/>
    </source>
</evidence>
<dbReference type="GO" id="GO:0004392">
    <property type="term" value="F:heme oxygenase (decyclizing) activity"/>
    <property type="evidence" value="ECO:0007669"/>
    <property type="project" value="InterPro"/>
</dbReference>
<accession>A0A858RBP0</accession>
<dbReference type="GO" id="GO:0006788">
    <property type="term" value="P:heme oxidation"/>
    <property type="evidence" value="ECO:0007669"/>
    <property type="project" value="InterPro"/>
</dbReference>
<dbReference type="InterPro" id="IPR016053">
    <property type="entry name" value="Haem_Oase-like"/>
</dbReference>
<organism evidence="1 2">
    <name type="scientific">Aerophototrophica crusticola</name>
    <dbReference type="NCBI Taxonomy" id="1709002"/>
    <lineage>
        <taxon>Bacteria</taxon>
        <taxon>Pseudomonadati</taxon>
        <taxon>Pseudomonadota</taxon>
        <taxon>Alphaproteobacteria</taxon>
        <taxon>Rhodospirillales</taxon>
        <taxon>Rhodospirillaceae</taxon>
        <taxon>Aerophototrophica</taxon>
    </lineage>
</organism>